<dbReference type="STRING" id="1249552.PS2015_2474"/>
<feature type="transmembrane region" description="Helical" evidence="1">
    <location>
        <begin position="257"/>
        <end position="278"/>
    </location>
</feature>
<keyword evidence="3" id="KW-1185">Reference proteome</keyword>
<dbReference type="AlphaFoldDB" id="A0A0S2KGE4"/>
<dbReference type="RefSeq" id="WP_058022532.1">
    <property type="nucleotide sequence ID" value="NZ_CP013189.1"/>
</dbReference>
<dbReference type="KEGG" id="pspi:PS2015_2474"/>
<sequence>MKNNKIRRALAASNRVKARIMCWFFLLMAGAGMWNAPVYADEIPSRVAVQAFVQAEDGRLNLLMRVPMDALLEAQFPLRGEIGYVIFSQARGAMEDAAYNQLLQAVQVFEGDRLLGSPRLDAVRIALPSNRGFVDFASARTTVNSPALDDSVDLYFRQGFLDVLASYEIESEDARFSIDARLGGLGLETTTVLRYVLSDGSERTFSYIGNPGRVYLDPRWYQAVFNFVTLGFDHILEGTDHLLFLLCLLIPLRRIRALIPVVTSFTIAHSVTLIASALGWVPSAIWFPSLIETLIALSIVYMALENIVGVKQEHRWKMTFGFGLVHGFGFSFLLTESMQFAGSHLVSSLLAFNVGVELGQILVLLIAVPVIHLVFKYMLPERTGVILLSAIVAHWAWHWMEDRFAGLMAYQINMPAIDRYFFAGLLQWFALLALSAALLWLLQGLFTRFVTQDRVV</sequence>
<organism evidence="2 3">
    <name type="scientific">Pseudohongiella spirulinae</name>
    <dbReference type="NCBI Taxonomy" id="1249552"/>
    <lineage>
        <taxon>Bacteria</taxon>
        <taxon>Pseudomonadati</taxon>
        <taxon>Pseudomonadota</taxon>
        <taxon>Gammaproteobacteria</taxon>
        <taxon>Pseudomonadales</taxon>
        <taxon>Pseudohongiellaceae</taxon>
        <taxon>Pseudohongiella</taxon>
    </lineage>
</organism>
<feature type="transmembrane region" description="Helical" evidence="1">
    <location>
        <begin position="382"/>
        <end position="400"/>
    </location>
</feature>
<dbReference type="EMBL" id="CP013189">
    <property type="protein sequence ID" value="ALO47108.1"/>
    <property type="molecule type" value="Genomic_DNA"/>
</dbReference>
<evidence type="ECO:0000256" key="1">
    <source>
        <dbReference type="SAM" id="Phobius"/>
    </source>
</evidence>
<dbReference type="Proteomes" id="UP000065641">
    <property type="component" value="Chromosome"/>
</dbReference>
<evidence type="ECO:0000313" key="2">
    <source>
        <dbReference type="EMBL" id="ALO47108.1"/>
    </source>
</evidence>
<proteinExistence type="predicted"/>
<accession>A0A0S2KGE4</accession>
<gene>
    <name evidence="2" type="ORF">PS2015_2474</name>
</gene>
<evidence type="ECO:0008006" key="4">
    <source>
        <dbReference type="Google" id="ProtNLM"/>
    </source>
</evidence>
<feature type="transmembrane region" description="Helical" evidence="1">
    <location>
        <begin position="354"/>
        <end position="375"/>
    </location>
</feature>
<evidence type="ECO:0000313" key="3">
    <source>
        <dbReference type="Proteomes" id="UP000065641"/>
    </source>
</evidence>
<protein>
    <recommendedName>
        <fullName evidence="4">HupE/UreJ family protein</fullName>
    </recommendedName>
</protein>
<dbReference type="OrthoDB" id="9808870at2"/>
<reference evidence="2 3" key="1">
    <citation type="submission" date="2015-11" db="EMBL/GenBank/DDBJ databases">
        <authorList>
            <person name="Zhang Y."/>
            <person name="Guo Z."/>
        </authorList>
    </citation>
    <scope>NUCLEOTIDE SEQUENCE [LARGE SCALE GENOMIC DNA]</scope>
    <source>
        <strain evidence="2 3">KCTC 32221</strain>
    </source>
</reference>
<name>A0A0S2KGE4_9GAMM</name>
<feature type="transmembrane region" description="Helical" evidence="1">
    <location>
        <begin position="284"/>
        <end position="304"/>
    </location>
</feature>
<dbReference type="Pfam" id="PF13795">
    <property type="entry name" value="HupE_UreJ_2"/>
    <property type="match status" value="1"/>
</dbReference>
<feature type="transmembrane region" description="Helical" evidence="1">
    <location>
        <begin position="316"/>
        <end position="334"/>
    </location>
</feature>
<keyword evidence="1" id="KW-0812">Transmembrane</keyword>
<feature type="transmembrane region" description="Helical" evidence="1">
    <location>
        <begin position="420"/>
        <end position="442"/>
    </location>
</feature>
<dbReference type="InterPro" id="IPR032809">
    <property type="entry name" value="Put_HupE_UreJ"/>
</dbReference>
<keyword evidence="1" id="KW-0472">Membrane</keyword>
<dbReference type="PATRIC" id="fig|1249552.3.peg.2490"/>
<keyword evidence="1" id="KW-1133">Transmembrane helix</keyword>